<dbReference type="EMBL" id="QYBA01000149">
    <property type="protein sequence ID" value="TKY91676.1"/>
    <property type="molecule type" value="Genomic_DNA"/>
</dbReference>
<reference evidence="1" key="1">
    <citation type="submission" date="2018-09" db="EMBL/GenBank/DDBJ databases">
        <title>A genomic encyclopedia of anaerobic methanotrophic archaea.</title>
        <authorList>
            <person name="Skennerton C.T."/>
            <person name="Chadwick G.L."/>
            <person name="Laso-Perez R."/>
            <person name="Leu A.O."/>
            <person name="Speth D.R."/>
            <person name="Yu H."/>
            <person name="Morgan-Lang C."/>
            <person name="Hatzenpichler R."/>
            <person name="Goudeau D."/>
            <person name="Malmstrom R."/>
            <person name="Woyke T."/>
            <person name="Hallam S."/>
            <person name="Tyson G.W."/>
            <person name="Wegener G."/>
            <person name="Boetius A."/>
            <person name="Orphan V.J."/>
        </authorList>
    </citation>
    <scope>NUCLEOTIDE SEQUENCE</scope>
    <source>
        <strain evidence="1">CONS3730D10UFb2</strain>
    </source>
</reference>
<comment type="caution">
    <text evidence="1">The sequence shown here is derived from an EMBL/GenBank/DDBJ whole genome shotgun (WGS) entry which is preliminary data.</text>
</comment>
<dbReference type="Proteomes" id="UP000315423">
    <property type="component" value="Unassembled WGS sequence"/>
</dbReference>
<proteinExistence type="predicted"/>
<accession>A0AC61SAF6</accession>
<name>A0AC61SAF6_9EURY</name>
<organism evidence="1 2">
    <name type="scientific">Candidatus Methanomarinus sp</name>
    <dbReference type="NCBI Taxonomy" id="3386244"/>
    <lineage>
        <taxon>Archaea</taxon>
        <taxon>Methanobacteriati</taxon>
        <taxon>Methanobacteriota</taxon>
        <taxon>Stenosarchaea group</taxon>
        <taxon>Methanomicrobia</taxon>
        <taxon>Methanosarcinales</taxon>
        <taxon>ANME-2 cluster</taxon>
        <taxon>Candidatus Methanocomedenaceae</taxon>
        <taxon>Candidatus Methanomarinus</taxon>
    </lineage>
</organism>
<evidence type="ECO:0000313" key="1">
    <source>
        <dbReference type="EMBL" id="TKY91676.1"/>
    </source>
</evidence>
<sequence length="180" mass="19647">MNHEIVIGISGASGVIYGIRLLEVLQEKDQVITHLIISRSANQIIGIETDYLIADIESLADHVWGEHEFTAPVASGSHKTFAMVVVPCSMKTLAGIANGLSDTLIGRAADICLKEDRKLILVPRETPLSLIDLENMVRVRKSGASVMPACPGMYTKPRSVDEMVDFIVGRVLDLLDLEHD</sequence>
<feature type="non-terminal residue" evidence="1">
    <location>
        <position position="180"/>
    </location>
</feature>
<gene>
    <name evidence="1" type="ORF">C5S46_04565</name>
</gene>
<evidence type="ECO:0000313" key="2">
    <source>
        <dbReference type="Proteomes" id="UP000315423"/>
    </source>
</evidence>
<protein>
    <submittedName>
        <fullName evidence="1">UbiX family flavin prenyltransferase</fullName>
    </submittedName>
</protein>